<evidence type="ECO:0000313" key="1">
    <source>
        <dbReference type="EMBL" id="EHR37687.1"/>
    </source>
</evidence>
<organism evidence="1 2">
    <name type="scientific">Megamonas funiformis YIT 11815</name>
    <dbReference type="NCBI Taxonomy" id="742816"/>
    <lineage>
        <taxon>Bacteria</taxon>
        <taxon>Bacillati</taxon>
        <taxon>Bacillota</taxon>
        <taxon>Negativicutes</taxon>
        <taxon>Selenomonadales</taxon>
        <taxon>Selenomonadaceae</taxon>
        <taxon>Megamonas</taxon>
    </lineage>
</organism>
<comment type="caution">
    <text evidence="1">The sequence shown here is derived from an EMBL/GenBank/DDBJ whole genome shotgun (WGS) entry which is preliminary data.</text>
</comment>
<dbReference type="EMBL" id="ADMB01000047">
    <property type="protein sequence ID" value="EHR37687.1"/>
    <property type="molecule type" value="Genomic_DNA"/>
</dbReference>
<dbReference type="Pfam" id="PF10387">
    <property type="entry name" value="DUF2442"/>
    <property type="match status" value="1"/>
</dbReference>
<dbReference type="Proteomes" id="UP000005963">
    <property type="component" value="Unassembled WGS sequence"/>
</dbReference>
<dbReference type="GeneID" id="62778304"/>
<keyword evidence="2" id="KW-1185">Reference proteome</keyword>
<dbReference type="InterPro" id="IPR036782">
    <property type="entry name" value="NE0471-like_N"/>
</dbReference>
<evidence type="ECO:0008006" key="3">
    <source>
        <dbReference type="Google" id="ProtNLM"/>
    </source>
</evidence>
<dbReference type="RefSeq" id="WP_008538271.1">
    <property type="nucleotide sequence ID" value="NZ_JH601090.1"/>
</dbReference>
<proteinExistence type="predicted"/>
<dbReference type="Gene3D" id="3.30.2020.10">
    <property type="entry name" value="NE0471-like N-terminal domain"/>
    <property type="match status" value="1"/>
</dbReference>
<accession>A0ABN0EJ99</accession>
<dbReference type="SUPFAM" id="SSF143880">
    <property type="entry name" value="NE0471 N-terminal domain-like"/>
    <property type="match status" value="1"/>
</dbReference>
<gene>
    <name evidence="1" type="ORF">HMPREF9454_00991</name>
</gene>
<dbReference type="InterPro" id="IPR018841">
    <property type="entry name" value="DUF2442"/>
</dbReference>
<name>A0ABN0EJ99_9FIRM</name>
<sequence>MKKDVNYYLSLGLDEAMAKYYASGRKKIIDVKANENYTLVITFNNGEKRLMDCKTFIKDNTVFAILKDYNVFKRVYVDSTHSISWDKDPNIDSEKVWSNKIDLCPDSSYVDSIPIEG</sequence>
<protein>
    <recommendedName>
        <fullName evidence="3">DUF2442 domain-containing protein</fullName>
    </recommendedName>
</protein>
<reference evidence="1 2" key="1">
    <citation type="submission" date="2012-01" db="EMBL/GenBank/DDBJ databases">
        <title>The Genome Sequence of Megamonas funiformis YIT 11815.</title>
        <authorList>
            <consortium name="The Broad Institute Genome Sequencing Platform"/>
            <person name="Earl A."/>
            <person name="Ward D."/>
            <person name="Feldgarden M."/>
            <person name="Gevers D."/>
            <person name="Morotomi M."/>
            <person name="Young S.K."/>
            <person name="Zeng Q."/>
            <person name="Gargeya S."/>
            <person name="Fitzgerald M."/>
            <person name="Haas B."/>
            <person name="Abouelleil A."/>
            <person name="Alvarado L."/>
            <person name="Arachchi H.M."/>
            <person name="Berlin A."/>
            <person name="Chapman S.B."/>
            <person name="Gearin G."/>
            <person name="Goldberg J."/>
            <person name="Griggs A."/>
            <person name="Gujja S."/>
            <person name="Hansen M."/>
            <person name="Heiman D."/>
            <person name="Howarth C."/>
            <person name="Larimer J."/>
            <person name="Lui A."/>
            <person name="MacDonald P.J.P."/>
            <person name="McCowen C."/>
            <person name="Montmayeur A."/>
            <person name="Murphy C."/>
            <person name="Neiman D."/>
            <person name="Pearson M."/>
            <person name="Priest M."/>
            <person name="Roberts A."/>
            <person name="Saif S."/>
            <person name="Shea T."/>
            <person name="Sisk P."/>
            <person name="Stolte C."/>
            <person name="Sykes S."/>
            <person name="Wortman J."/>
            <person name="Nusbaum C."/>
            <person name="Birren B."/>
        </authorList>
    </citation>
    <scope>NUCLEOTIDE SEQUENCE [LARGE SCALE GENOMIC DNA]</scope>
    <source>
        <strain evidence="1 2">YIT 11815</strain>
    </source>
</reference>
<evidence type="ECO:0000313" key="2">
    <source>
        <dbReference type="Proteomes" id="UP000005963"/>
    </source>
</evidence>